<accession>A0ABP9VY39</accession>
<proteinExistence type="predicted"/>
<protein>
    <submittedName>
        <fullName evidence="1">Uncharacterized protein</fullName>
    </submittedName>
</protein>
<keyword evidence="2" id="KW-1185">Reference proteome</keyword>
<evidence type="ECO:0000313" key="1">
    <source>
        <dbReference type="EMBL" id="GAA5510047.1"/>
    </source>
</evidence>
<gene>
    <name evidence="1" type="ORF">Rcae01_05553</name>
</gene>
<dbReference type="RefSeq" id="WP_345687637.1">
    <property type="nucleotide sequence ID" value="NZ_BAABRO010000018.1"/>
</dbReference>
<sequence>MSLIYFLPGVKDVNAAILDQFGLSGLIDRPTKRETFRGPDDLQGMLCCQSGSVRTLRFDPNQKWTKRFGTDAYVGIDPESPVTPESLSRPTQIAGQRLTLFDGRSYMIPQLRCFDVNQIDGPMLYSCNLDRMLTQDSDTGRMVPGEVVPQYRDVWNDAIAIGDRILAQLSRGQVSASLEEVDLHDFAIKVLGLNYRIEKPEATAANLLTVDLSTKILNIAIDTETMRANLGNRLRRRLSGGSHTKSGVTPRTAG</sequence>
<evidence type="ECO:0000313" key="2">
    <source>
        <dbReference type="Proteomes" id="UP001416858"/>
    </source>
</evidence>
<name>A0ABP9VY39_9BACT</name>
<organism evidence="1 2">
    <name type="scientific">Novipirellula caenicola</name>
    <dbReference type="NCBI Taxonomy" id="1536901"/>
    <lineage>
        <taxon>Bacteria</taxon>
        <taxon>Pseudomonadati</taxon>
        <taxon>Planctomycetota</taxon>
        <taxon>Planctomycetia</taxon>
        <taxon>Pirellulales</taxon>
        <taxon>Pirellulaceae</taxon>
        <taxon>Novipirellula</taxon>
    </lineage>
</organism>
<comment type="caution">
    <text evidence="1">The sequence shown here is derived from an EMBL/GenBank/DDBJ whole genome shotgun (WGS) entry which is preliminary data.</text>
</comment>
<dbReference type="EMBL" id="BAABRO010000018">
    <property type="protein sequence ID" value="GAA5510047.1"/>
    <property type="molecule type" value="Genomic_DNA"/>
</dbReference>
<dbReference type="Proteomes" id="UP001416858">
    <property type="component" value="Unassembled WGS sequence"/>
</dbReference>
<reference evidence="1 2" key="1">
    <citation type="submission" date="2024-02" db="EMBL/GenBank/DDBJ databases">
        <title>Rhodopirellula caenicola NBRC 110016.</title>
        <authorList>
            <person name="Ichikawa N."/>
            <person name="Katano-Makiyama Y."/>
            <person name="Hidaka K."/>
        </authorList>
    </citation>
    <scope>NUCLEOTIDE SEQUENCE [LARGE SCALE GENOMIC DNA]</scope>
    <source>
        <strain evidence="1 2">NBRC 110016</strain>
    </source>
</reference>